<dbReference type="SUPFAM" id="SSF56219">
    <property type="entry name" value="DNase I-like"/>
    <property type="match status" value="1"/>
</dbReference>
<dbReference type="InterPro" id="IPR036691">
    <property type="entry name" value="Endo/exonu/phosph_ase_sf"/>
</dbReference>
<keyword evidence="2" id="KW-1185">Reference proteome</keyword>
<gene>
    <name evidence="3" type="primary">LOC104752070</name>
</gene>
<reference evidence="2" key="1">
    <citation type="journal article" date="2014" name="Nat. Commun.">
        <title>The emerging biofuel crop Camelina sativa retains a highly undifferentiated hexaploid genome structure.</title>
        <authorList>
            <person name="Kagale S."/>
            <person name="Koh C."/>
            <person name="Nixon J."/>
            <person name="Bollina V."/>
            <person name="Clarke W.E."/>
            <person name="Tuteja R."/>
            <person name="Spillane C."/>
            <person name="Robinson S.J."/>
            <person name="Links M.G."/>
            <person name="Clarke C."/>
            <person name="Higgins E.E."/>
            <person name="Huebert T."/>
            <person name="Sharpe A.G."/>
            <person name="Parkin I.A."/>
        </authorList>
    </citation>
    <scope>NUCLEOTIDE SEQUENCE [LARGE SCALE GENOMIC DNA]</scope>
    <source>
        <strain evidence="2">cv. DH55</strain>
    </source>
</reference>
<accession>A0ABM0WKM3</accession>
<dbReference type="PROSITE" id="PS50878">
    <property type="entry name" value="RT_POL"/>
    <property type="match status" value="1"/>
</dbReference>
<name>A0ABM0WKM3_CAMSA</name>
<dbReference type="InterPro" id="IPR002156">
    <property type="entry name" value="RNaseH_domain"/>
</dbReference>
<dbReference type="InterPro" id="IPR044730">
    <property type="entry name" value="RNase_H-like_dom_plant"/>
</dbReference>
<dbReference type="RefSeq" id="XP_010472440.1">
    <property type="nucleotide sequence ID" value="XM_010474138.1"/>
</dbReference>
<dbReference type="CDD" id="cd06222">
    <property type="entry name" value="RNase_H_like"/>
    <property type="match status" value="1"/>
</dbReference>
<dbReference type="PANTHER" id="PTHR33116">
    <property type="entry name" value="REVERSE TRANSCRIPTASE ZINC-BINDING DOMAIN-CONTAINING PROTEIN-RELATED-RELATED"/>
    <property type="match status" value="1"/>
</dbReference>
<organism evidence="2 3">
    <name type="scientific">Camelina sativa</name>
    <name type="common">False flax</name>
    <name type="synonym">Myagrum sativum</name>
    <dbReference type="NCBI Taxonomy" id="90675"/>
    <lineage>
        <taxon>Eukaryota</taxon>
        <taxon>Viridiplantae</taxon>
        <taxon>Streptophyta</taxon>
        <taxon>Embryophyta</taxon>
        <taxon>Tracheophyta</taxon>
        <taxon>Spermatophyta</taxon>
        <taxon>Magnoliopsida</taxon>
        <taxon>eudicotyledons</taxon>
        <taxon>Gunneridae</taxon>
        <taxon>Pentapetalae</taxon>
        <taxon>rosids</taxon>
        <taxon>malvids</taxon>
        <taxon>Brassicales</taxon>
        <taxon>Brassicaceae</taxon>
        <taxon>Camelineae</taxon>
        <taxon>Camelina</taxon>
    </lineage>
</organism>
<evidence type="ECO:0000313" key="2">
    <source>
        <dbReference type="Proteomes" id="UP000694864"/>
    </source>
</evidence>
<dbReference type="Pfam" id="PF00078">
    <property type="entry name" value="RVT_1"/>
    <property type="match status" value="1"/>
</dbReference>
<dbReference type="Proteomes" id="UP000694864">
    <property type="component" value="Chromosome 2"/>
</dbReference>
<dbReference type="PANTHER" id="PTHR33116:SF86">
    <property type="entry name" value="REVERSE TRANSCRIPTASE DOMAIN-CONTAINING PROTEIN"/>
    <property type="match status" value="1"/>
</dbReference>
<dbReference type="InterPro" id="IPR036397">
    <property type="entry name" value="RNaseH_sf"/>
</dbReference>
<dbReference type="InterPro" id="IPR043502">
    <property type="entry name" value="DNA/RNA_pol_sf"/>
</dbReference>
<dbReference type="Pfam" id="PF13456">
    <property type="entry name" value="RVT_3"/>
    <property type="match status" value="1"/>
</dbReference>
<evidence type="ECO:0000259" key="1">
    <source>
        <dbReference type="PROSITE" id="PS50878"/>
    </source>
</evidence>
<evidence type="ECO:0000313" key="3">
    <source>
        <dbReference type="RefSeq" id="XP_010472440.1"/>
    </source>
</evidence>
<dbReference type="Gene3D" id="3.30.420.10">
    <property type="entry name" value="Ribonuclease H-like superfamily/Ribonuclease H"/>
    <property type="match status" value="1"/>
</dbReference>
<proteinExistence type="predicted"/>
<feature type="domain" description="Reverse transcriptase" evidence="1">
    <location>
        <begin position="333"/>
        <end position="632"/>
    </location>
</feature>
<dbReference type="GeneID" id="104752070"/>
<protein>
    <submittedName>
        <fullName evidence="3">Uncharacterized protein LOC104752070</fullName>
    </submittedName>
</protein>
<reference evidence="3" key="2">
    <citation type="submission" date="2025-08" db="UniProtKB">
        <authorList>
            <consortium name="RefSeq"/>
        </authorList>
    </citation>
    <scope>IDENTIFICATION</scope>
    <source>
        <tissue evidence="3">Leaf</tissue>
    </source>
</reference>
<sequence length="1126" mass="127987">MDNSEKVGGPRQPESSFYHFRTLARDCRIKEIPSTGNHFSWGGRRENVWVQCRLDHSFGNSGWFDLFPRVNTEYLDLLGSDHRPIITRLVDADSRFRGRFMFDKRWINKPDTEKIIREQWEAGNRMTSSLVMASLSQCRRALSRWKKTHMTNSASQIQLLRKDLEFESTKTHPNFRRLQQIKWALNVAFREEEVYWKTKSRETWLQIGDKNTAYFHGSVKYKRLKNRLVSLIDKNGVECFEEGSKGDIAAEYFSQLFQTSNPTGIEDLLEGMEPRVSEDMNVRLTAPVSAQEIKQAAFNIKGDSAPGADGWTGAFFRKYWHIVGADNIAEVQGFFQTGVMPQGWNHTQLCLIPKKPNANQMSDMRPISLCSVLYKIVSKVLCSRLTRCLPDLVSETQGAFVAGRLISDNILIAHEIVHALKTNVKFDEHFIAVKTDMSKAYDRVEWDFLEKLFIKMGFAVKWVQWIMMCVRSVSFSVLINGCDFGLIKPGRGIRQGDPLSPFLFILCAEALVYALQRSHQQERLTGFRFNESCPVIQNLLFADDSLFVCQSTKEECEELMLCLQSYGKASGQMINLSKSAVTFGKRISEETKNVVKQTLSIYEEGGTGTYLGLPECFSGSKQALLGFIGDKLQNRLQGWFAKSLSLGGKEVLLKAVAMALPVYAMSCFRLSKNLCRKLTSAMCEFWWSNCQGRRKIAWVAWKKLCKSKSEGGLGFKDLGDFNQALLAKQAWRILNNPDSLVTRFYKSRYFRKTSIIECGAGSRPSYAWRSILHGRDLLKAGLMKSIGDGCDTLVWRDKWIMDKHPRAPFRSQIFFDFNMKVVDLRTPGAATWDKEKTLSTLYEPRSDDLIKLNELKASVWKVETVPKIRTFLWRMLSGALAVSERLASRALALANIPSPIGGFSATNIDINWEHLLKVIQDEEIPSSVRELVFKAQEDATQWKEAQSRPVDITAQDPMKQGNVEKKWIKPMAGYVKCNIRSSWYNSSRLNGGAWILRDETGQVLYHARNALSPADSRFVAALQCLLWALDALRILHIDKVELALDNRMVIEAINCPSAWPRFSILLSNIHEKLSNFTSWRASAVAVSANTVAVAIAKSVTRDGRLQSYLSLGGPSWLHNQVRHEAI</sequence>
<dbReference type="CDD" id="cd01650">
    <property type="entry name" value="RT_nLTR_like"/>
    <property type="match status" value="1"/>
</dbReference>
<dbReference type="SUPFAM" id="SSF56672">
    <property type="entry name" value="DNA/RNA polymerases"/>
    <property type="match status" value="1"/>
</dbReference>
<dbReference type="InterPro" id="IPR000477">
    <property type="entry name" value="RT_dom"/>
</dbReference>